<keyword evidence="5" id="KW-0812">Transmembrane</keyword>
<feature type="transmembrane region" description="Helical" evidence="5">
    <location>
        <begin position="12"/>
        <end position="32"/>
    </location>
</feature>
<evidence type="ECO:0000256" key="5">
    <source>
        <dbReference type="SAM" id="Phobius"/>
    </source>
</evidence>
<protein>
    <submittedName>
        <fullName evidence="6">Family 43 glycosylhydrolase</fullName>
    </submittedName>
</protein>
<evidence type="ECO:0000256" key="3">
    <source>
        <dbReference type="ARBA" id="ARBA00023295"/>
    </source>
</evidence>
<dbReference type="Proteomes" id="UP000658690">
    <property type="component" value="Unassembled WGS sequence"/>
</dbReference>
<organism evidence="6 7">
    <name type="scientific">Paenibacillus germinis</name>
    <dbReference type="NCBI Taxonomy" id="2654979"/>
    <lineage>
        <taxon>Bacteria</taxon>
        <taxon>Bacillati</taxon>
        <taxon>Bacillota</taxon>
        <taxon>Bacilli</taxon>
        <taxon>Bacillales</taxon>
        <taxon>Paenibacillaceae</taxon>
        <taxon>Paenibacillus</taxon>
    </lineage>
</organism>
<keyword evidence="3 4" id="KW-0326">Glycosidase</keyword>
<keyword evidence="5" id="KW-1133">Transmembrane helix</keyword>
<dbReference type="InterPro" id="IPR006710">
    <property type="entry name" value="Glyco_hydro_43"/>
</dbReference>
<dbReference type="PANTHER" id="PTHR42812:SF5">
    <property type="entry name" value="ENDO-ARABINASE"/>
    <property type="match status" value="1"/>
</dbReference>
<dbReference type="EMBL" id="WHOC01000136">
    <property type="protein sequence ID" value="NOU88882.1"/>
    <property type="molecule type" value="Genomic_DNA"/>
</dbReference>
<accession>A0ABX1Z6H2</accession>
<gene>
    <name evidence="6" type="ORF">GC102_24495</name>
</gene>
<evidence type="ECO:0000256" key="2">
    <source>
        <dbReference type="ARBA" id="ARBA00022801"/>
    </source>
</evidence>
<proteinExistence type="inferred from homology"/>
<keyword evidence="5" id="KW-0472">Membrane</keyword>
<sequence>MSEGSREVRIRNQAIGITILLIVAAVTIWWSFIKETQGSPVAYTNPIYNHDAPDPTIIKAKDGYYYAITTQSEYSGKLVALPIIRSKDLIHWEEKGSVFTGEQIPSWATVGYMWAPHITYHQGKYYVYYSTKVNDGDLLKGMGIGVAVADNPMGPYKDKGSPLVWGTGFEKIDPYVFQDDNGKRYMYWGSDRQPIYVQQLSDDGMSVVGEETAVMSPGIQSREGYDYLVEGPWVINRNGYYYLFYSGDYCCRDSGHNPHYAVMVARSKSPTGPFEAYPDNPILEKNKSFLAPGHNATIQDDAGQDWMLYHAFDLKEPSSSGRILMIDRIKWKDGWPVINDGNGPTSTLQTDGPVIKQRN</sequence>
<reference evidence="6 7" key="1">
    <citation type="submission" date="2019-10" db="EMBL/GenBank/DDBJ databases">
        <title>Description of Paenibacillus choica sp. nov.</title>
        <authorList>
            <person name="Carlier A."/>
            <person name="Qi S."/>
        </authorList>
    </citation>
    <scope>NUCLEOTIDE SEQUENCE [LARGE SCALE GENOMIC DNA]</scope>
    <source>
        <strain evidence="6 7">LMG 31460</strain>
    </source>
</reference>
<dbReference type="Pfam" id="PF04616">
    <property type="entry name" value="Glyco_hydro_43"/>
    <property type="match status" value="1"/>
</dbReference>
<evidence type="ECO:0000313" key="7">
    <source>
        <dbReference type="Proteomes" id="UP000658690"/>
    </source>
</evidence>
<name>A0ABX1Z6H2_9BACL</name>
<dbReference type="PANTHER" id="PTHR42812">
    <property type="entry name" value="BETA-XYLOSIDASE"/>
    <property type="match status" value="1"/>
</dbReference>
<comment type="similarity">
    <text evidence="1 4">Belongs to the glycosyl hydrolase 43 family.</text>
</comment>
<dbReference type="SUPFAM" id="SSF75005">
    <property type="entry name" value="Arabinanase/levansucrase/invertase"/>
    <property type="match status" value="1"/>
</dbReference>
<keyword evidence="7" id="KW-1185">Reference proteome</keyword>
<evidence type="ECO:0000313" key="6">
    <source>
        <dbReference type="EMBL" id="NOU88882.1"/>
    </source>
</evidence>
<dbReference type="InterPro" id="IPR051795">
    <property type="entry name" value="Glycosyl_Hydrlase_43"/>
</dbReference>
<evidence type="ECO:0000256" key="4">
    <source>
        <dbReference type="RuleBase" id="RU361187"/>
    </source>
</evidence>
<comment type="caution">
    <text evidence="6">The sequence shown here is derived from an EMBL/GenBank/DDBJ whole genome shotgun (WGS) entry which is preliminary data.</text>
</comment>
<keyword evidence="2 4" id="KW-0378">Hydrolase</keyword>
<dbReference type="Gene3D" id="2.115.10.20">
    <property type="entry name" value="Glycosyl hydrolase domain, family 43"/>
    <property type="match status" value="1"/>
</dbReference>
<evidence type="ECO:0000256" key="1">
    <source>
        <dbReference type="ARBA" id="ARBA00009865"/>
    </source>
</evidence>
<dbReference type="InterPro" id="IPR023296">
    <property type="entry name" value="Glyco_hydro_beta-prop_sf"/>
</dbReference>